<dbReference type="InterPro" id="IPR009200">
    <property type="entry name" value="DUF1269_membrane"/>
</dbReference>
<gene>
    <name evidence="2" type="ORF">OM076_01810</name>
</gene>
<keyword evidence="3" id="KW-1185">Reference proteome</keyword>
<keyword evidence="1" id="KW-1133">Transmembrane helix</keyword>
<reference evidence="2" key="1">
    <citation type="submission" date="2022-10" db="EMBL/GenBank/DDBJ databases">
        <title>The WGS of Solirubrobacter ginsenosidimutans DSM 21036.</title>
        <authorList>
            <person name="Jiang Z."/>
        </authorList>
    </citation>
    <scope>NUCLEOTIDE SEQUENCE</scope>
    <source>
        <strain evidence="2">DSM 21036</strain>
    </source>
</reference>
<proteinExistence type="predicted"/>
<feature type="transmembrane region" description="Helical" evidence="1">
    <location>
        <begin position="64"/>
        <end position="87"/>
    </location>
</feature>
<dbReference type="RefSeq" id="WP_270037635.1">
    <property type="nucleotide sequence ID" value="NZ_JAPDOD010000001.1"/>
</dbReference>
<sequence length="166" mass="16827">MSNLIAIAYPDLATAEDVLATLSRLQTEQSIELEDAVVVTRDQGGKVKLHQTAKLGAAGATGGALWGGLIGLLFLAPLVGMAIGAAAGGAAGAMADVGVDDKFLKALGAKLEPGSAALIVLVHRSTPDKVLPEISRFGGEVIQSSLSDESEAQLKATLAAREVAKV</sequence>
<name>A0A9X3RXW1_9ACTN</name>
<dbReference type="AlphaFoldDB" id="A0A9X3RXW1"/>
<protein>
    <submittedName>
        <fullName evidence="2">DUF1269 domain-containing protein</fullName>
    </submittedName>
</protein>
<accession>A0A9X3RXW1</accession>
<evidence type="ECO:0000313" key="2">
    <source>
        <dbReference type="EMBL" id="MDA0158985.1"/>
    </source>
</evidence>
<evidence type="ECO:0000256" key="1">
    <source>
        <dbReference type="SAM" id="Phobius"/>
    </source>
</evidence>
<dbReference type="Proteomes" id="UP001149140">
    <property type="component" value="Unassembled WGS sequence"/>
</dbReference>
<dbReference type="EMBL" id="JAPDOD010000001">
    <property type="protein sequence ID" value="MDA0158985.1"/>
    <property type="molecule type" value="Genomic_DNA"/>
</dbReference>
<comment type="caution">
    <text evidence="2">The sequence shown here is derived from an EMBL/GenBank/DDBJ whole genome shotgun (WGS) entry which is preliminary data.</text>
</comment>
<organism evidence="2 3">
    <name type="scientific">Solirubrobacter ginsenosidimutans</name>
    <dbReference type="NCBI Taxonomy" id="490573"/>
    <lineage>
        <taxon>Bacteria</taxon>
        <taxon>Bacillati</taxon>
        <taxon>Actinomycetota</taxon>
        <taxon>Thermoleophilia</taxon>
        <taxon>Solirubrobacterales</taxon>
        <taxon>Solirubrobacteraceae</taxon>
        <taxon>Solirubrobacter</taxon>
    </lineage>
</organism>
<keyword evidence="1" id="KW-0472">Membrane</keyword>
<keyword evidence="1" id="KW-0812">Transmembrane</keyword>
<evidence type="ECO:0000313" key="3">
    <source>
        <dbReference type="Proteomes" id="UP001149140"/>
    </source>
</evidence>
<dbReference type="Pfam" id="PF06897">
    <property type="entry name" value="DUF1269"/>
    <property type="match status" value="1"/>
</dbReference>